<dbReference type="EMBL" id="BAABJZ010000085">
    <property type="protein sequence ID" value="GAA4891419.1"/>
    <property type="molecule type" value="Genomic_DNA"/>
</dbReference>
<organism evidence="2 3">
    <name type="scientific">Ferrimonas pelagia</name>
    <dbReference type="NCBI Taxonomy" id="1177826"/>
    <lineage>
        <taxon>Bacteria</taxon>
        <taxon>Pseudomonadati</taxon>
        <taxon>Pseudomonadota</taxon>
        <taxon>Gammaproteobacteria</taxon>
        <taxon>Alteromonadales</taxon>
        <taxon>Ferrimonadaceae</taxon>
        <taxon>Ferrimonas</taxon>
    </lineage>
</organism>
<protein>
    <submittedName>
        <fullName evidence="2">Uncharacterized protein</fullName>
    </submittedName>
</protein>
<evidence type="ECO:0000313" key="2">
    <source>
        <dbReference type="EMBL" id="GAA4891419.1"/>
    </source>
</evidence>
<sequence>MFLVSHFPQVPIATSNPATEQAAKEAQHRPPISRPEALEKSTAERALDPKHEQARVERRDPDGGEQSQSQSQSERQPPKRHRKETLKELLDQARPLLRRPGQVRQPSELDFPYHPAVELSADEYARFAQVVDRFYRRVAKPQVPPAFTVRT</sequence>
<feature type="region of interest" description="Disordered" evidence="1">
    <location>
        <begin position="1"/>
        <end position="109"/>
    </location>
</feature>
<accession>A0ABP9F1H0</accession>
<comment type="caution">
    <text evidence="2">The sequence shown here is derived from an EMBL/GenBank/DDBJ whole genome shotgun (WGS) entry which is preliminary data.</text>
</comment>
<proteinExistence type="predicted"/>
<keyword evidence="3" id="KW-1185">Reference proteome</keyword>
<feature type="compositionally biased region" description="Basic and acidic residues" evidence="1">
    <location>
        <begin position="36"/>
        <end position="62"/>
    </location>
</feature>
<dbReference type="Proteomes" id="UP001499988">
    <property type="component" value="Unassembled WGS sequence"/>
</dbReference>
<gene>
    <name evidence="2" type="ORF">GCM10023333_25860</name>
</gene>
<reference evidence="3" key="1">
    <citation type="journal article" date="2019" name="Int. J. Syst. Evol. Microbiol.">
        <title>The Global Catalogue of Microorganisms (GCM) 10K type strain sequencing project: providing services to taxonomists for standard genome sequencing and annotation.</title>
        <authorList>
            <consortium name="The Broad Institute Genomics Platform"/>
            <consortium name="The Broad Institute Genome Sequencing Center for Infectious Disease"/>
            <person name="Wu L."/>
            <person name="Ma J."/>
        </authorList>
    </citation>
    <scope>NUCLEOTIDE SEQUENCE [LARGE SCALE GENOMIC DNA]</scope>
    <source>
        <strain evidence="3">JCM 18401</strain>
    </source>
</reference>
<evidence type="ECO:0000256" key="1">
    <source>
        <dbReference type="SAM" id="MobiDB-lite"/>
    </source>
</evidence>
<name>A0ABP9F1H0_9GAMM</name>
<dbReference type="RefSeq" id="WP_345335820.1">
    <property type="nucleotide sequence ID" value="NZ_BAABJZ010000085.1"/>
</dbReference>
<evidence type="ECO:0000313" key="3">
    <source>
        <dbReference type="Proteomes" id="UP001499988"/>
    </source>
</evidence>